<evidence type="ECO:0000313" key="4">
    <source>
        <dbReference type="EMBL" id="KAG6453442.1"/>
    </source>
</evidence>
<dbReference type="AlphaFoldDB" id="A0A922CP33"/>
<keyword evidence="5" id="KW-1185">Reference proteome</keyword>
<dbReference type="Proteomes" id="UP000791440">
    <property type="component" value="Unassembled WGS sequence"/>
</dbReference>
<evidence type="ECO:0000256" key="2">
    <source>
        <dbReference type="PROSITE-ProRule" id="PRU00497"/>
    </source>
</evidence>
<name>A0A922CP33_MANSE</name>
<reference evidence="4" key="1">
    <citation type="journal article" date="2016" name="Insect Biochem. Mol. Biol.">
        <title>Multifaceted biological insights from a draft genome sequence of the tobacco hornworm moth, Manduca sexta.</title>
        <authorList>
            <person name="Kanost M.R."/>
            <person name="Arrese E.L."/>
            <person name="Cao X."/>
            <person name="Chen Y.R."/>
            <person name="Chellapilla S."/>
            <person name="Goldsmith M.R."/>
            <person name="Grosse-Wilde E."/>
            <person name="Heckel D.G."/>
            <person name="Herndon N."/>
            <person name="Jiang H."/>
            <person name="Papanicolaou A."/>
            <person name="Qu J."/>
            <person name="Soulages J.L."/>
            <person name="Vogel H."/>
            <person name="Walters J."/>
            <person name="Waterhouse R.M."/>
            <person name="Ahn S.J."/>
            <person name="Almeida F.C."/>
            <person name="An C."/>
            <person name="Aqrawi P."/>
            <person name="Bretschneider A."/>
            <person name="Bryant W.B."/>
            <person name="Bucks S."/>
            <person name="Chao H."/>
            <person name="Chevignon G."/>
            <person name="Christen J.M."/>
            <person name="Clarke D.F."/>
            <person name="Dittmer N.T."/>
            <person name="Ferguson L.C.F."/>
            <person name="Garavelou S."/>
            <person name="Gordon K.H.J."/>
            <person name="Gunaratna R.T."/>
            <person name="Han Y."/>
            <person name="Hauser F."/>
            <person name="He Y."/>
            <person name="Heidel-Fischer H."/>
            <person name="Hirsh A."/>
            <person name="Hu Y."/>
            <person name="Jiang H."/>
            <person name="Kalra D."/>
            <person name="Klinner C."/>
            <person name="Konig C."/>
            <person name="Kovar C."/>
            <person name="Kroll A.R."/>
            <person name="Kuwar S.S."/>
            <person name="Lee S.L."/>
            <person name="Lehman R."/>
            <person name="Li K."/>
            <person name="Li Z."/>
            <person name="Liang H."/>
            <person name="Lovelace S."/>
            <person name="Lu Z."/>
            <person name="Mansfield J.H."/>
            <person name="McCulloch K.J."/>
            <person name="Mathew T."/>
            <person name="Morton B."/>
            <person name="Muzny D.M."/>
            <person name="Neunemann D."/>
            <person name="Ongeri F."/>
            <person name="Pauchet Y."/>
            <person name="Pu L.L."/>
            <person name="Pyrousis I."/>
            <person name="Rao X.J."/>
            <person name="Redding A."/>
            <person name="Roesel C."/>
            <person name="Sanchez-Gracia A."/>
            <person name="Schaack S."/>
            <person name="Shukla A."/>
            <person name="Tetreau G."/>
            <person name="Wang Y."/>
            <person name="Xiong G.H."/>
            <person name="Traut W."/>
            <person name="Walsh T.K."/>
            <person name="Worley K.C."/>
            <person name="Wu D."/>
            <person name="Wu W."/>
            <person name="Wu Y.Q."/>
            <person name="Zhang X."/>
            <person name="Zou Z."/>
            <person name="Zucker H."/>
            <person name="Briscoe A.D."/>
            <person name="Burmester T."/>
            <person name="Clem R.J."/>
            <person name="Feyereisen R."/>
            <person name="Grimmelikhuijzen C.J.P."/>
            <person name="Hamodrakas S.J."/>
            <person name="Hansson B.S."/>
            <person name="Huguet E."/>
            <person name="Jermiin L.S."/>
            <person name="Lan Q."/>
            <person name="Lehman H.K."/>
            <person name="Lorenzen M."/>
            <person name="Merzendorfer H."/>
            <person name="Michalopoulos I."/>
            <person name="Morton D.B."/>
            <person name="Muthukrishnan S."/>
            <person name="Oakeshott J.G."/>
            <person name="Palmer W."/>
            <person name="Park Y."/>
            <person name="Passarelli A.L."/>
            <person name="Rozas J."/>
            <person name="Schwartz L.M."/>
            <person name="Smith W."/>
            <person name="Southgate A."/>
            <person name="Vilcinskas A."/>
            <person name="Vogt R."/>
            <person name="Wang P."/>
            <person name="Werren J."/>
            <person name="Yu X.Q."/>
            <person name="Zhou J.J."/>
            <person name="Brown S.J."/>
            <person name="Scherer S.E."/>
            <person name="Richards S."/>
            <person name="Blissard G.W."/>
        </authorList>
    </citation>
    <scope>NUCLEOTIDE SEQUENCE</scope>
</reference>
<dbReference type="InterPro" id="IPR050468">
    <property type="entry name" value="Cuticle_Struct_Prot"/>
</dbReference>
<organism evidence="4 5">
    <name type="scientific">Manduca sexta</name>
    <name type="common">Tobacco hawkmoth</name>
    <name type="synonym">Tobacco hornworm</name>
    <dbReference type="NCBI Taxonomy" id="7130"/>
    <lineage>
        <taxon>Eukaryota</taxon>
        <taxon>Metazoa</taxon>
        <taxon>Ecdysozoa</taxon>
        <taxon>Arthropoda</taxon>
        <taxon>Hexapoda</taxon>
        <taxon>Insecta</taxon>
        <taxon>Pterygota</taxon>
        <taxon>Neoptera</taxon>
        <taxon>Endopterygota</taxon>
        <taxon>Lepidoptera</taxon>
        <taxon>Glossata</taxon>
        <taxon>Ditrysia</taxon>
        <taxon>Bombycoidea</taxon>
        <taxon>Sphingidae</taxon>
        <taxon>Sphinginae</taxon>
        <taxon>Sphingini</taxon>
        <taxon>Manduca</taxon>
    </lineage>
</organism>
<dbReference type="GO" id="GO:0062129">
    <property type="term" value="C:chitin-based extracellular matrix"/>
    <property type="evidence" value="ECO:0007669"/>
    <property type="project" value="TreeGrafter"/>
</dbReference>
<dbReference type="InterPro" id="IPR000618">
    <property type="entry name" value="Insect_cuticle"/>
</dbReference>
<comment type="caution">
    <text evidence="4">The sequence shown here is derived from an EMBL/GenBank/DDBJ whole genome shotgun (WGS) entry which is preliminary data.</text>
</comment>
<feature type="region of interest" description="Disordered" evidence="3">
    <location>
        <begin position="55"/>
        <end position="251"/>
    </location>
</feature>
<protein>
    <submittedName>
        <fullName evidence="4">Uncharacterized protein</fullName>
    </submittedName>
</protein>
<evidence type="ECO:0000313" key="5">
    <source>
        <dbReference type="Proteomes" id="UP000791440"/>
    </source>
</evidence>
<accession>A0A922CP33</accession>
<gene>
    <name evidence="4" type="ORF">O3G_MSEX008160</name>
</gene>
<feature type="compositionally biased region" description="Pro residues" evidence="3">
    <location>
        <begin position="138"/>
        <end position="153"/>
    </location>
</feature>
<keyword evidence="2" id="KW-0193">Cuticle</keyword>
<sequence>MATSFQNMNIRRNFKICMLCAITAYAQNEGPAPPRLQIPGAIPIGGPIRQGGFRQGRISPVPGAIPRSRRPGLARPSFKSVDASPRPSLQSLEEPAKPVTEEPEDEYEINTPTAFSPSVYSTPEPQNDFYDITTTSQPKPPIIFNPSPFPQPTPTALKPEPVRPTQYRPLAPQPFNPIRNEPLNKPQPARLQPLSSRPQRPVFRPEPKPFIEDEDVQPIRYSRPQETINRAPVKSAPQQKYTPSNSREKKPVAQIIRKYREENDDGSITWGFENDDGSFKEETIGVDCITRGRYGYVDPDGLKREYNYETGIPCDKAKEEQEEKGFVDYQENKAVLPNGITIDLNAMGKKTKRPFRSTVNH</sequence>
<proteinExistence type="predicted"/>
<feature type="compositionally biased region" description="Polar residues" evidence="3">
    <location>
        <begin position="236"/>
        <end position="245"/>
    </location>
</feature>
<dbReference type="PANTHER" id="PTHR10380">
    <property type="entry name" value="CUTICLE PROTEIN"/>
    <property type="match status" value="1"/>
</dbReference>
<dbReference type="EMBL" id="JH668444">
    <property type="protein sequence ID" value="KAG6453442.1"/>
    <property type="molecule type" value="Genomic_DNA"/>
</dbReference>
<evidence type="ECO:0000256" key="3">
    <source>
        <dbReference type="SAM" id="MobiDB-lite"/>
    </source>
</evidence>
<keyword evidence="1" id="KW-0732">Signal</keyword>
<dbReference type="PANTHER" id="PTHR10380:SF2">
    <property type="entry name" value="AGAP003037-PA"/>
    <property type="match status" value="1"/>
</dbReference>
<evidence type="ECO:0000256" key="1">
    <source>
        <dbReference type="ARBA" id="ARBA00022729"/>
    </source>
</evidence>
<dbReference type="GO" id="GO:0008010">
    <property type="term" value="F:structural constituent of chitin-based larval cuticle"/>
    <property type="evidence" value="ECO:0007669"/>
    <property type="project" value="TreeGrafter"/>
</dbReference>
<dbReference type="PROSITE" id="PS51155">
    <property type="entry name" value="CHIT_BIND_RR_2"/>
    <property type="match status" value="1"/>
</dbReference>
<reference evidence="4" key="2">
    <citation type="submission" date="2020-12" db="EMBL/GenBank/DDBJ databases">
        <authorList>
            <person name="Kanost M."/>
        </authorList>
    </citation>
    <scope>NUCLEOTIDE SEQUENCE</scope>
</reference>
<feature type="compositionally biased region" description="Polar residues" evidence="3">
    <location>
        <begin position="110"/>
        <end position="125"/>
    </location>
</feature>